<evidence type="ECO:0000313" key="1">
    <source>
        <dbReference type="EMBL" id="KAI3689491.1"/>
    </source>
</evidence>
<sequence length="112" mass="12639">MPGMKQPGPDSIGIVAISHGCAGVAARAYGLLHRCTSSTFRFIFVRLQASSFCIRAILFRSNLSVVNYHRVLYTLQASSFSFKHRYLTSNVHTTSSCRFRVHVIRKINRSFL</sequence>
<keyword evidence="2" id="KW-1185">Reference proteome</keyword>
<dbReference type="EMBL" id="CM042017">
    <property type="protein sequence ID" value="KAI3689491.1"/>
    <property type="molecule type" value="Genomic_DNA"/>
</dbReference>
<name>A0ACB8YW95_CICIN</name>
<evidence type="ECO:0000313" key="2">
    <source>
        <dbReference type="Proteomes" id="UP001055811"/>
    </source>
</evidence>
<proteinExistence type="predicted"/>
<reference evidence="1 2" key="2">
    <citation type="journal article" date="2022" name="Mol. Ecol. Resour.">
        <title>The genomes of chicory, endive, great burdock and yacon provide insights into Asteraceae paleo-polyploidization history and plant inulin production.</title>
        <authorList>
            <person name="Fan W."/>
            <person name="Wang S."/>
            <person name="Wang H."/>
            <person name="Wang A."/>
            <person name="Jiang F."/>
            <person name="Liu H."/>
            <person name="Zhao H."/>
            <person name="Xu D."/>
            <person name="Zhang Y."/>
        </authorList>
    </citation>
    <scope>NUCLEOTIDE SEQUENCE [LARGE SCALE GENOMIC DNA]</scope>
    <source>
        <strain evidence="2">cv. Punajuju</strain>
        <tissue evidence="1">Leaves</tissue>
    </source>
</reference>
<protein>
    <submittedName>
        <fullName evidence="1">Uncharacterized protein</fullName>
    </submittedName>
</protein>
<reference evidence="2" key="1">
    <citation type="journal article" date="2022" name="Mol. Ecol. Resour.">
        <title>The genomes of chicory, endive, great burdock and yacon provide insights into Asteraceae palaeo-polyploidization history and plant inulin production.</title>
        <authorList>
            <person name="Fan W."/>
            <person name="Wang S."/>
            <person name="Wang H."/>
            <person name="Wang A."/>
            <person name="Jiang F."/>
            <person name="Liu H."/>
            <person name="Zhao H."/>
            <person name="Xu D."/>
            <person name="Zhang Y."/>
        </authorList>
    </citation>
    <scope>NUCLEOTIDE SEQUENCE [LARGE SCALE GENOMIC DNA]</scope>
    <source>
        <strain evidence="2">cv. Punajuju</strain>
    </source>
</reference>
<accession>A0ACB8YW95</accession>
<organism evidence="1 2">
    <name type="scientific">Cichorium intybus</name>
    <name type="common">Chicory</name>
    <dbReference type="NCBI Taxonomy" id="13427"/>
    <lineage>
        <taxon>Eukaryota</taxon>
        <taxon>Viridiplantae</taxon>
        <taxon>Streptophyta</taxon>
        <taxon>Embryophyta</taxon>
        <taxon>Tracheophyta</taxon>
        <taxon>Spermatophyta</taxon>
        <taxon>Magnoliopsida</taxon>
        <taxon>eudicotyledons</taxon>
        <taxon>Gunneridae</taxon>
        <taxon>Pentapetalae</taxon>
        <taxon>asterids</taxon>
        <taxon>campanulids</taxon>
        <taxon>Asterales</taxon>
        <taxon>Asteraceae</taxon>
        <taxon>Cichorioideae</taxon>
        <taxon>Cichorieae</taxon>
        <taxon>Cichoriinae</taxon>
        <taxon>Cichorium</taxon>
    </lineage>
</organism>
<gene>
    <name evidence="1" type="ORF">L2E82_47450</name>
</gene>
<dbReference type="Proteomes" id="UP001055811">
    <property type="component" value="Linkage Group LG09"/>
</dbReference>
<comment type="caution">
    <text evidence="1">The sequence shown here is derived from an EMBL/GenBank/DDBJ whole genome shotgun (WGS) entry which is preliminary data.</text>
</comment>